<protein>
    <submittedName>
        <fullName evidence="2">Uncharacterized protein</fullName>
    </submittedName>
</protein>
<sequence length="98" mass="10375">MGKYIEILDLGVRIVARFHSHCPQTARMYYHPPSDHHGDHQNGTSSTSYAKRAADVSSISLMMGGSSSGTSTNSSSCGIKAFGAGGIDTTDFILHSVV</sequence>
<evidence type="ECO:0000256" key="1">
    <source>
        <dbReference type="SAM" id="MobiDB-lite"/>
    </source>
</evidence>
<name>A0A200QAK0_MACCD</name>
<dbReference type="InParanoid" id="A0A200QAK0"/>
<organism evidence="2 3">
    <name type="scientific">Macleaya cordata</name>
    <name type="common">Five-seeded plume-poppy</name>
    <name type="synonym">Bocconia cordata</name>
    <dbReference type="NCBI Taxonomy" id="56857"/>
    <lineage>
        <taxon>Eukaryota</taxon>
        <taxon>Viridiplantae</taxon>
        <taxon>Streptophyta</taxon>
        <taxon>Embryophyta</taxon>
        <taxon>Tracheophyta</taxon>
        <taxon>Spermatophyta</taxon>
        <taxon>Magnoliopsida</taxon>
        <taxon>Ranunculales</taxon>
        <taxon>Papaveraceae</taxon>
        <taxon>Papaveroideae</taxon>
        <taxon>Macleaya</taxon>
    </lineage>
</organism>
<keyword evidence="3" id="KW-1185">Reference proteome</keyword>
<accession>A0A200QAK0</accession>
<proteinExistence type="predicted"/>
<dbReference type="EMBL" id="MVGT01002519">
    <property type="protein sequence ID" value="OVA07466.1"/>
    <property type="molecule type" value="Genomic_DNA"/>
</dbReference>
<dbReference type="PANTHER" id="PTHR33983:SF1">
    <property type="entry name" value="OS07G0185900 PROTEIN"/>
    <property type="match status" value="1"/>
</dbReference>
<evidence type="ECO:0000313" key="3">
    <source>
        <dbReference type="Proteomes" id="UP000195402"/>
    </source>
</evidence>
<dbReference type="PANTHER" id="PTHR33983">
    <property type="entry name" value="OS07G0185900 PROTEIN"/>
    <property type="match status" value="1"/>
</dbReference>
<dbReference type="Proteomes" id="UP000195402">
    <property type="component" value="Unassembled WGS sequence"/>
</dbReference>
<dbReference type="STRING" id="56857.A0A200QAK0"/>
<gene>
    <name evidence="2" type="ORF">BVC80_8715g1</name>
</gene>
<dbReference type="AlphaFoldDB" id="A0A200QAK0"/>
<feature type="region of interest" description="Disordered" evidence="1">
    <location>
        <begin position="29"/>
        <end position="50"/>
    </location>
</feature>
<dbReference type="OMA" id="ASAQMRP"/>
<dbReference type="OrthoDB" id="747111at2759"/>
<evidence type="ECO:0000313" key="2">
    <source>
        <dbReference type="EMBL" id="OVA07466.1"/>
    </source>
</evidence>
<comment type="caution">
    <text evidence="2">The sequence shown here is derived from an EMBL/GenBank/DDBJ whole genome shotgun (WGS) entry which is preliminary data.</text>
</comment>
<reference evidence="2 3" key="1">
    <citation type="journal article" date="2017" name="Mol. Plant">
        <title>The Genome of Medicinal Plant Macleaya cordata Provides New Insights into Benzylisoquinoline Alkaloids Metabolism.</title>
        <authorList>
            <person name="Liu X."/>
            <person name="Liu Y."/>
            <person name="Huang P."/>
            <person name="Ma Y."/>
            <person name="Qing Z."/>
            <person name="Tang Q."/>
            <person name="Cao H."/>
            <person name="Cheng P."/>
            <person name="Zheng Y."/>
            <person name="Yuan Z."/>
            <person name="Zhou Y."/>
            <person name="Liu J."/>
            <person name="Tang Z."/>
            <person name="Zhuo Y."/>
            <person name="Zhang Y."/>
            <person name="Yu L."/>
            <person name="Huang J."/>
            <person name="Yang P."/>
            <person name="Peng Q."/>
            <person name="Zhang J."/>
            <person name="Jiang W."/>
            <person name="Zhang Z."/>
            <person name="Lin K."/>
            <person name="Ro D.K."/>
            <person name="Chen X."/>
            <person name="Xiong X."/>
            <person name="Shang Y."/>
            <person name="Huang S."/>
            <person name="Zeng J."/>
        </authorList>
    </citation>
    <scope>NUCLEOTIDE SEQUENCE [LARGE SCALE GENOMIC DNA]</scope>
    <source>
        <strain evidence="3">cv. BLH2017</strain>
        <tissue evidence="2">Root</tissue>
    </source>
</reference>